<dbReference type="VEuPathDB" id="CryptoDB:cubi_00088"/>
<dbReference type="RefSeq" id="XP_028875681.1">
    <property type="nucleotide sequence ID" value="XM_029017102.1"/>
</dbReference>
<dbReference type="SUPFAM" id="SSF57716">
    <property type="entry name" value="Glucocorticoid receptor-like (DNA-binding domain)"/>
    <property type="match status" value="1"/>
</dbReference>
<dbReference type="PANTHER" id="PTHR10634">
    <property type="entry name" value="AN1-TYPE ZINC FINGER PROTEIN"/>
    <property type="match status" value="1"/>
</dbReference>
<dbReference type="Proteomes" id="UP000186176">
    <property type="component" value="Unassembled WGS sequence"/>
</dbReference>
<dbReference type="GO" id="GO:0008270">
    <property type="term" value="F:zinc ion binding"/>
    <property type="evidence" value="ECO:0007669"/>
    <property type="project" value="UniProtKB-KW"/>
</dbReference>
<organism evidence="8 9">
    <name type="scientific">Cryptosporidium ubiquitum</name>
    <dbReference type="NCBI Taxonomy" id="857276"/>
    <lineage>
        <taxon>Eukaryota</taxon>
        <taxon>Sar</taxon>
        <taxon>Alveolata</taxon>
        <taxon>Apicomplexa</taxon>
        <taxon>Conoidasida</taxon>
        <taxon>Coccidia</taxon>
        <taxon>Eucoccidiorida</taxon>
        <taxon>Eimeriorina</taxon>
        <taxon>Cryptosporidiidae</taxon>
        <taxon>Cryptosporidium</taxon>
    </lineage>
</organism>
<accession>A0A1J4MKI1</accession>
<sequence length="190" mass="20717">MDSNTPPVSSSPAHPPLCLNNCGFYGNPTTNNLCSKCYKDSISRNSANNQSSVSNSQNSDSATTTKDDDCSFSDSLKELNQESNSPTAIDQSNTCIDTKKVSESEDLNATSVSSSASPSSPSEKPSVPGRCYHCNKKVGIYGFSCRCGFNFCSTHRYADAHDCTFDYKTFEREQLRKTNKAVVADKIQRI</sequence>
<dbReference type="SUPFAM" id="SSF118310">
    <property type="entry name" value="AN1-like Zinc finger"/>
    <property type="match status" value="1"/>
</dbReference>
<keyword evidence="1" id="KW-0479">Metal-binding</keyword>
<evidence type="ECO:0000256" key="5">
    <source>
        <dbReference type="SAM" id="MobiDB-lite"/>
    </source>
</evidence>
<dbReference type="Pfam" id="PF01428">
    <property type="entry name" value="zf-AN1"/>
    <property type="match status" value="1"/>
</dbReference>
<evidence type="ECO:0000256" key="3">
    <source>
        <dbReference type="ARBA" id="ARBA00022833"/>
    </source>
</evidence>
<dbReference type="PROSITE" id="PS51036">
    <property type="entry name" value="ZF_A20"/>
    <property type="match status" value="1"/>
</dbReference>
<evidence type="ECO:0000256" key="4">
    <source>
        <dbReference type="PROSITE-ProRule" id="PRU00449"/>
    </source>
</evidence>
<gene>
    <name evidence="8" type="ORF">cubi_00088</name>
</gene>
<dbReference type="GeneID" id="39976881"/>
<name>A0A1J4MKI1_9CRYT</name>
<dbReference type="PROSITE" id="PS51039">
    <property type="entry name" value="ZF_AN1"/>
    <property type="match status" value="1"/>
</dbReference>
<evidence type="ECO:0000313" key="8">
    <source>
        <dbReference type="EMBL" id="OII74535.1"/>
    </source>
</evidence>
<feature type="region of interest" description="Disordered" evidence="5">
    <location>
        <begin position="102"/>
        <end position="127"/>
    </location>
</feature>
<reference evidence="8 9" key="1">
    <citation type="submission" date="2016-10" db="EMBL/GenBank/DDBJ databases">
        <title>Reductive evolution of mitochondrial metabolism and differential evolution of invasion-related proteins in Cryptosporidium.</title>
        <authorList>
            <person name="Liu S."/>
            <person name="Roellig D.M."/>
            <person name="Guo Y."/>
            <person name="Li N."/>
            <person name="Frace M.A."/>
            <person name="Tang K."/>
            <person name="Zhang L."/>
            <person name="Feng Y."/>
            <person name="Xiao L."/>
        </authorList>
    </citation>
    <scope>NUCLEOTIDE SEQUENCE [LARGE SCALE GENOMIC DNA]</scope>
    <source>
        <strain evidence="8">39726</strain>
    </source>
</reference>
<evidence type="ECO:0000256" key="2">
    <source>
        <dbReference type="ARBA" id="ARBA00022771"/>
    </source>
</evidence>
<dbReference type="PANTHER" id="PTHR10634:SF149">
    <property type="entry name" value="AN1-TYPE DOMAIN-CONTAINING PROTEIN-RELATED"/>
    <property type="match status" value="1"/>
</dbReference>
<keyword evidence="9" id="KW-1185">Reference proteome</keyword>
<dbReference type="InterPro" id="IPR002653">
    <property type="entry name" value="Znf_A20"/>
</dbReference>
<feature type="compositionally biased region" description="Low complexity" evidence="5">
    <location>
        <begin position="111"/>
        <end position="127"/>
    </location>
</feature>
<dbReference type="AlphaFoldDB" id="A0A1J4MKI1"/>
<protein>
    <submittedName>
        <fullName evidence="8">Zinc finger transcription factor zfp33</fullName>
    </submittedName>
</protein>
<dbReference type="Gene3D" id="1.20.5.4770">
    <property type="match status" value="1"/>
</dbReference>
<evidence type="ECO:0000259" key="7">
    <source>
        <dbReference type="PROSITE" id="PS51039"/>
    </source>
</evidence>
<evidence type="ECO:0000259" key="6">
    <source>
        <dbReference type="PROSITE" id="PS51036"/>
    </source>
</evidence>
<dbReference type="GO" id="GO:0003677">
    <property type="term" value="F:DNA binding"/>
    <property type="evidence" value="ECO:0007669"/>
    <property type="project" value="InterPro"/>
</dbReference>
<dbReference type="InterPro" id="IPR035896">
    <property type="entry name" value="AN1-like_Znf"/>
</dbReference>
<dbReference type="SMART" id="SM00259">
    <property type="entry name" value="ZnF_A20"/>
    <property type="match status" value="1"/>
</dbReference>
<feature type="domain" description="AN1-type" evidence="7">
    <location>
        <begin position="125"/>
        <end position="171"/>
    </location>
</feature>
<dbReference type="Pfam" id="PF01754">
    <property type="entry name" value="zf-A20"/>
    <property type="match status" value="1"/>
</dbReference>
<feature type="region of interest" description="Disordered" evidence="5">
    <location>
        <begin position="44"/>
        <end position="70"/>
    </location>
</feature>
<feature type="domain" description="A20-type" evidence="6">
    <location>
        <begin position="12"/>
        <end position="46"/>
    </location>
</feature>
<dbReference type="EMBL" id="LRBP01000009">
    <property type="protein sequence ID" value="OII74535.1"/>
    <property type="molecule type" value="Genomic_DNA"/>
</dbReference>
<evidence type="ECO:0000256" key="1">
    <source>
        <dbReference type="ARBA" id="ARBA00022723"/>
    </source>
</evidence>
<evidence type="ECO:0000313" key="9">
    <source>
        <dbReference type="Proteomes" id="UP000186176"/>
    </source>
</evidence>
<feature type="compositionally biased region" description="Low complexity" evidence="5">
    <location>
        <begin position="44"/>
        <end position="61"/>
    </location>
</feature>
<keyword evidence="3" id="KW-0862">Zinc</keyword>
<keyword evidence="2 4" id="KW-0863">Zinc-finger</keyword>
<dbReference type="OrthoDB" id="428577at2759"/>
<comment type="caution">
    <text evidence="8">The sequence shown here is derived from an EMBL/GenBank/DDBJ whole genome shotgun (WGS) entry which is preliminary data.</text>
</comment>
<dbReference type="InterPro" id="IPR000058">
    <property type="entry name" value="Znf_AN1"/>
</dbReference>
<proteinExistence type="predicted"/>
<dbReference type="SMART" id="SM00154">
    <property type="entry name" value="ZnF_AN1"/>
    <property type="match status" value="1"/>
</dbReference>
<dbReference type="Gene3D" id="4.10.1110.10">
    <property type="entry name" value="AN1-like Zinc finger"/>
    <property type="match status" value="1"/>
</dbReference>
<dbReference type="InterPro" id="IPR050652">
    <property type="entry name" value="AN1_A20_ZnFinger"/>
</dbReference>